<dbReference type="PANTHER" id="PTHR48173">
    <property type="entry name" value="GNK2-HOMOLOGOUS DOMAIN-CONTAINING PROTEIN"/>
    <property type="match status" value="1"/>
</dbReference>
<organism evidence="1 2">
    <name type="scientific">Cudoniella acicularis</name>
    <dbReference type="NCBI Taxonomy" id="354080"/>
    <lineage>
        <taxon>Eukaryota</taxon>
        <taxon>Fungi</taxon>
        <taxon>Dikarya</taxon>
        <taxon>Ascomycota</taxon>
        <taxon>Pezizomycotina</taxon>
        <taxon>Leotiomycetes</taxon>
        <taxon>Helotiales</taxon>
        <taxon>Tricladiaceae</taxon>
        <taxon>Cudoniella</taxon>
    </lineage>
</organism>
<dbReference type="Proteomes" id="UP000566819">
    <property type="component" value="Unassembled WGS sequence"/>
</dbReference>
<evidence type="ECO:0000313" key="2">
    <source>
        <dbReference type="Proteomes" id="UP000566819"/>
    </source>
</evidence>
<protein>
    <submittedName>
        <fullName evidence="1">Uncharacterized protein</fullName>
    </submittedName>
</protein>
<evidence type="ECO:0000313" key="1">
    <source>
        <dbReference type="EMBL" id="KAF4630818.1"/>
    </source>
</evidence>
<dbReference type="EMBL" id="JAAMPI010000507">
    <property type="protein sequence ID" value="KAF4630818.1"/>
    <property type="molecule type" value="Genomic_DNA"/>
</dbReference>
<name>A0A8H4RJK7_9HELO</name>
<keyword evidence="2" id="KW-1185">Reference proteome</keyword>
<dbReference type="PANTHER" id="PTHR48173:SF2">
    <property type="entry name" value="VACUOLAR PROTEIN SORTING-ASSOCIATED PROTEIN 62"/>
    <property type="match status" value="1"/>
</dbReference>
<dbReference type="AlphaFoldDB" id="A0A8H4RJK7"/>
<dbReference type="Pfam" id="PF06101">
    <property type="entry name" value="Vps62"/>
    <property type="match status" value="1"/>
</dbReference>
<gene>
    <name evidence="1" type="ORF">G7Y89_g7314</name>
</gene>
<sequence length="392" mass="42424">MAPNALLHRLRARLSGTPLQPLHAAPSKAAAPAKAINPTPALVSASPAPPIITTPLTRAQLEAAIAKYGPTISLHPDEKYVNTSIEWYLSHATLVDTTLVAPAGRIVHPTVDQLPTGPGQDNGTRYELAMDDAAKAGDFSQAKAYVNAFWKPGMTYTDIQFWLFSGFNGHSTGNFESLVLDKIDHAGNVNLSPLGEHWADWEWNILRIDNTTQELIALGLSAHGGTDFYDTAAIKSKFKIVNGTHPVSYSSLNGHANFPSPGQNLTNEHKILGTPVGLEFNLVNATADGGLQFDCSTRYQVVSASWLNGTPDAYAIPNWVNYPYRWGPEGTHISMDTKSLGEILEALLGDAAKPLLHDPITELASWLLHVFVKQDMNGVIPPPLQAPWSGNY</sequence>
<dbReference type="OrthoDB" id="188042at2759"/>
<reference evidence="1 2" key="1">
    <citation type="submission" date="2020-03" db="EMBL/GenBank/DDBJ databases">
        <title>Draft Genome Sequence of Cudoniella acicularis.</title>
        <authorList>
            <person name="Buettner E."/>
            <person name="Kellner H."/>
        </authorList>
    </citation>
    <scope>NUCLEOTIDE SEQUENCE [LARGE SCALE GENOMIC DNA]</scope>
    <source>
        <strain evidence="1 2">DSM 108380</strain>
    </source>
</reference>
<accession>A0A8H4RJK7</accession>
<comment type="caution">
    <text evidence="1">The sequence shown here is derived from an EMBL/GenBank/DDBJ whole genome shotgun (WGS) entry which is preliminary data.</text>
</comment>
<proteinExistence type="predicted"/>
<dbReference type="InterPro" id="IPR009291">
    <property type="entry name" value="Vps62"/>
</dbReference>